<evidence type="ECO:0000313" key="8">
    <source>
        <dbReference type="Proteomes" id="UP000245708"/>
    </source>
</evidence>
<dbReference type="InterPro" id="IPR000792">
    <property type="entry name" value="Tscrpt_reg_LuxR_C"/>
</dbReference>
<keyword evidence="1" id="KW-0805">Transcription regulation</keyword>
<dbReference type="SMART" id="SM00448">
    <property type="entry name" value="REC"/>
    <property type="match status" value="1"/>
</dbReference>
<name>A0A316GR18_9RHOB</name>
<dbReference type="CDD" id="cd06170">
    <property type="entry name" value="LuxR_C_like"/>
    <property type="match status" value="1"/>
</dbReference>
<dbReference type="CDD" id="cd00156">
    <property type="entry name" value="REC"/>
    <property type="match status" value="1"/>
</dbReference>
<dbReference type="SMART" id="SM00421">
    <property type="entry name" value="HTH_LUXR"/>
    <property type="match status" value="1"/>
</dbReference>
<dbReference type="GO" id="GO:0000160">
    <property type="term" value="P:phosphorelay signal transduction system"/>
    <property type="evidence" value="ECO:0007669"/>
    <property type="project" value="InterPro"/>
</dbReference>
<evidence type="ECO:0000259" key="5">
    <source>
        <dbReference type="PROSITE" id="PS50043"/>
    </source>
</evidence>
<feature type="domain" description="HTH luxR-type" evidence="5">
    <location>
        <begin position="152"/>
        <end position="217"/>
    </location>
</feature>
<dbReference type="AlphaFoldDB" id="A0A316GR18"/>
<evidence type="ECO:0000256" key="2">
    <source>
        <dbReference type="ARBA" id="ARBA00023125"/>
    </source>
</evidence>
<dbReference type="Proteomes" id="UP000245708">
    <property type="component" value="Unassembled WGS sequence"/>
</dbReference>
<evidence type="ECO:0000256" key="1">
    <source>
        <dbReference type="ARBA" id="ARBA00023015"/>
    </source>
</evidence>
<evidence type="ECO:0000256" key="4">
    <source>
        <dbReference type="PROSITE-ProRule" id="PRU00169"/>
    </source>
</evidence>
<dbReference type="InterPro" id="IPR001789">
    <property type="entry name" value="Sig_transdc_resp-reg_receiver"/>
</dbReference>
<keyword evidence="8" id="KW-1185">Reference proteome</keyword>
<dbReference type="RefSeq" id="WP_170118959.1">
    <property type="nucleotide sequence ID" value="NZ_QGGW01000001.1"/>
</dbReference>
<sequence length="220" mass="23430">MITIAVLEDNLLLSDRMVSILRGWDQVYSVCAFASNQAFCAHASAETVDILLADLNVEDGSGVESIAYLSKAQPESMSIVISALSDSESIVSAISSGAVGYLHKDDSSFEIVASIKTALAGESPISPAIARKLVGRLHSSAAPEKPCGAPVERTGQQILTAREIEVLNLIAKGLSYSECAAVLAISEQTVPVHVRNIYRKLHAKNRSEAVYEARFLGVIT</sequence>
<dbReference type="PANTHER" id="PTHR44688:SF16">
    <property type="entry name" value="DNA-BINDING TRANSCRIPTIONAL ACTIVATOR DEVR_DOSR"/>
    <property type="match status" value="1"/>
</dbReference>
<proteinExistence type="predicted"/>
<feature type="domain" description="Response regulatory" evidence="6">
    <location>
        <begin position="3"/>
        <end position="119"/>
    </location>
</feature>
<dbReference type="GO" id="GO:0006355">
    <property type="term" value="P:regulation of DNA-templated transcription"/>
    <property type="evidence" value="ECO:0007669"/>
    <property type="project" value="InterPro"/>
</dbReference>
<keyword evidence="2" id="KW-0238">DNA-binding</keyword>
<dbReference type="PRINTS" id="PR00038">
    <property type="entry name" value="HTHLUXR"/>
</dbReference>
<dbReference type="SUPFAM" id="SSF46894">
    <property type="entry name" value="C-terminal effector domain of the bipartite response regulators"/>
    <property type="match status" value="1"/>
</dbReference>
<dbReference type="InterPro" id="IPR016032">
    <property type="entry name" value="Sig_transdc_resp-reg_C-effctor"/>
</dbReference>
<dbReference type="EMBL" id="QGGW01000001">
    <property type="protein sequence ID" value="PWK62046.1"/>
    <property type="molecule type" value="Genomic_DNA"/>
</dbReference>
<protein>
    <submittedName>
        <fullName evidence="7">LuxR family two component transcriptional regulator</fullName>
    </submittedName>
</protein>
<dbReference type="Gene3D" id="3.40.50.2300">
    <property type="match status" value="1"/>
</dbReference>
<evidence type="ECO:0000313" key="7">
    <source>
        <dbReference type="EMBL" id="PWK62046.1"/>
    </source>
</evidence>
<evidence type="ECO:0000259" key="6">
    <source>
        <dbReference type="PROSITE" id="PS50110"/>
    </source>
</evidence>
<dbReference type="GO" id="GO:0003677">
    <property type="term" value="F:DNA binding"/>
    <property type="evidence" value="ECO:0007669"/>
    <property type="project" value="UniProtKB-KW"/>
</dbReference>
<reference evidence="7 8" key="1">
    <citation type="submission" date="2018-05" db="EMBL/GenBank/DDBJ databases">
        <title>Genomic Encyclopedia of Type Strains, Phase IV (KMG-IV): sequencing the most valuable type-strain genomes for metagenomic binning, comparative biology and taxonomic classification.</title>
        <authorList>
            <person name="Goeker M."/>
        </authorList>
    </citation>
    <scope>NUCLEOTIDE SEQUENCE [LARGE SCALE GENOMIC DNA]</scope>
    <source>
        <strain evidence="7 8">DSM 16097</strain>
    </source>
</reference>
<feature type="modified residue" description="4-aspartylphosphate" evidence="4">
    <location>
        <position position="54"/>
    </location>
</feature>
<dbReference type="InterPro" id="IPR011006">
    <property type="entry name" value="CheY-like_superfamily"/>
</dbReference>
<accession>A0A316GR18</accession>
<keyword evidence="3" id="KW-0804">Transcription</keyword>
<keyword evidence="4" id="KW-0597">Phosphoprotein</keyword>
<evidence type="ECO:0000256" key="3">
    <source>
        <dbReference type="ARBA" id="ARBA00023163"/>
    </source>
</evidence>
<dbReference type="PROSITE" id="PS50043">
    <property type="entry name" value="HTH_LUXR_2"/>
    <property type="match status" value="1"/>
</dbReference>
<dbReference type="Pfam" id="PF00196">
    <property type="entry name" value="GerE"/>
    <property type="match status" value="1"/>
</dbReference>
<comment type="caution">
    <text evidence="7">The sequence shown here is derived from an EMBL/GenBank/DDBJ whole genome shotgun (WGS) entry which is preliminary data.</text>
</comment>
<dbReference type="PROSITE" id="PS50110">
    <property type="entry name" value="RESPONSE_REGULATORY"/>
    <property type="match status" value="1"/>
</dbReference>
<dbReference type="Pfam" id="PF00072">
    <property type="entry name" value="Response_reg"/>
    <property type="match status" value="1"/>
</dbReference>
<dbReference type="SUPFAM" id="SSF52172">
    <property type="entry name" value="CheY-like"/>
    <property type="match status" value="1"/>
</dbReference>
<dbReference type="PANTHER" id="PTHR44688">
    <property type="entry name" value="DNA-BINDING TRANSCRIPTIONAL ACTIVATOR DEVR_DOSR"/>
    <property type="match status" value="1"/>
</dbReference>
<organism evidence="7 8">
    <name type="scientific">Roseicyclus mahoneyensis</name>
    <dbReference type="NCBI Taxonomy" id="164332"/>
    <lineage>
        <taxon>Bacteria</taxon>
        <taxon>Pseudomonadati</taxon>
        <taxon>Pseudomonadota</taxon>
        <taxon>Alphaproteobacteria</taxon>
        <taxon>Rhodobacterales</taxon>
        <taxon>Roseobacteraceae</taxon>
        <taxon>Roseicyclus</taxon>
    </lineage>
</organism>
<gene>
    <name evidence="7" type="ORF">C7455_10171</name>
</gene>